<sequence>MMQSITDSYDEAHEQLPAMGYAQENIITKEYLQGGAPKFGYVDLPDINYYGMAEVAIEDYIRDAFANAKRDK</sequence>
<gene>
    <name evidence="1" type="ORF">BB8028_0004g02570</name>
</gene>
<evidence type="ECO:0000313" key="1">
    <source>
        <dbReference type="EMBL" id="PQK13326.1"/>
    </source>
</evidence>
<dbReference type="EMBL" id="JRHA01000004">
    <property type="protein sequence ID" value="PQK13326.1"/>
    <property type="molecule type" value="Genomic_DNA"/>
</dbReference>
<proteinExistence type="predicted"/>
<organism evidence="1 2">
    <name type="scientific">Beauveria bassiana</name>
    <name type="common">White muscardine disease fungus</name>
    <name type="synonym">Tritirachium shiotae</name>
    <dbReference type="NCBI Taxonomy" id="176275"/>
    <lineage>
        <taxon>Eukaryota</taxon>
        <taxon>Fungi</taxon>
        <taxon>Dikarya</taxon>
        <taxon>Ascomycota</taxon>
        <taxon>Pezizomycotina</taxon>
        <taxon>Sordariomycetes</taxon>
        <taxon>Hypocreomycetidae</taxon>
        <taxon>Hypocreales</taxon>
        <taxon>Cordycipitaceae</taxon>
        <taxon>Beauveria</taxon>
    </lineage>
</organism>
<reference evidence="1 2" key="1">
    <citation type="submission" date="2016-07" db="EMBL/GenBank/DDBJ databases">
        <title>Comparative genomics of the entomopathogenic fungus Beauveria bassiana.</title>
        <authorList>
            <person name="Valero Jimenez C.A."/>
            <person name="Zwaan B.J."/>
            <person name="Van Kan J.A."/>
            <person name="Takken W."/>
            <person name="Debets A.J."/>
            <person name="Schoustra S.E."/>
            <person name="Koenraadt C.J."/>
        </authorList>
    </citation>
    <scope>NUCLEOTIDE SEQUENCE [LARGE SCALE GENOMIC DNA]</scope>
    <source>
        <strain evidence="1 2">ARSEF 8028</strain>
    </source>
</reference>
<evidence type="ECO:0000313" key="2">
    <source>
        <dbReference type="Proteomes" id="UP000237441"/>
    </source>
</evidence>
<protein>
    <submittedName>
        <fullName evidence="1">Uncharacterized protein</fullName>
    </submittedName>
</protein>
<dbReference type="Proteomes" id="UP000237441">
    <property type="component" value="Unassembled WGS sequence"/>
</dbReference>
<name>A0A2S7YB03_BEABA</name>
<comment type="caution">
    <text evidence="1">The sequence shown here is derived from an EMBL/GenBank/DDBJ whole genome shotgun (WGS) entry which is preliminary data.</text>
</comment>
<dbReference type="AlphaFoldDB" id="A0A2S7YB03"/>
<accession>A0A2S7YB03</accession>
<dbReference type="OrthoDB" id="103349at2759"/>